<sequence>MVEIHRNDRNIRTASAATIRIDCRILSPTVEPEVCSGVGVGGAEKHGVENYGACKRWFWRFWIHSKRTVLKEPTEQIRNIRFDAPSSG</sequence>
<dbReference type="EMBL" id="JAPQKQ010000003">
    <property type="protein sequence ID" value="KAJ5203380.1"/>
    <property type="molecule type" value="Genomic_DNA"/>
</dbReference>
<evidence type="ECO:0000313" key="2">
    <source>
        <dbReference type="Proteomes" id="UP001150942"/>
    </source>
</evidence>
<dbReference type="Proteomes" id="UP001150942">
    <property type="component" value="Unassembled WGS sequence"/>
</dbReference>
<gene>
    <name evidence="1" type="ORF">N7449_005459</name>
</gene>
<accession>A0A9W9MLF7</accession>
<keyword evidence="2" id="KW-1185">Reference proteome</keyword>
<dbReference type="AlphaFoldDB" id="A0A9W9MLF7"/>
<protein>
    <submittedName>
        <fullName evidence="1">Uncharacterized protein</fullName>
    </submittedName>
</protein>
<reference evidence="1" key="1">
    <citation type="submission" date="2022-11" db="EMBL/GenBank/DDBJ databases">
        <authorList>
            <person name="Petersen C."/>
        </authorList>
    </citation>
    <scope>NUCLEOTIDE SEQUENCE</scope>
    <source>
        <strain evidence="1">IBT 20477</strain>
    </source>
</reference>
<comment type="caution">
    <text evidence="1">The sequence shown here is derived from an EMBL/GenBank/DDBJ whole genome shotgun (WGS) entry which is preliminary data.</text>
</comment>
<reference evidence="1" key="2">
    <citation type="journal article" date="2023" name="IMA Fungus">
        <title>Comparative genomic study of the Penicillium genus elucidates a diverse pangenome and 15 lateral gene transfer events.</title>
        <authorList>
            <person name="Petersen C."/>
            <person name="Sorensen T."/>
            <person name="Nielsen M.R."/>
            <person name="Sondergaard T.E."/>
            <person name="Sorensen J.L."/>
            <person name="Fitzpatrick D.A."/>
            <person name="Frisvad J.C."/>
            <person name="Nielsen K.L."/>
        </authorList>
    </citation>
    <scope>NUCLEOTIDE SEQUENCE</scope>
    <source>
        <strain evidence="1">IBT 20477</strain>
    </source>
</reference>
<evidence type="ECO:0000313" key="1">
    <source>
        <dbReference type="EMBL" id="KAJ5203380.1"/>
    </source>
</evidence>
<name>A0A9W9MLF7_9EURO</name>
<proteinExistence type="predicted"/>
<organism evidence="1 2">
    <name type="scientific">Penicillium cf. viridicatum</name>
    <dbReference type="NCBI Taxonomy" id="2972119"/>
    <lineage>
        <taxon>Eukaryota</taxon>
        <taxon>Fungi</taxon>
        <taxon>Dikarya</taxon>
        <taxon>Ascomycota</taxon>
        <taxon>Pezizomycotina</taxon>
        <taxon>Eurotiomycetes</taxon>
        <taxon>Eurotiomycetidae</taxon>
        <taxon>Eurotiales</taxon>
        <taxon>Aspergillaceae</taxon>
        <taxon>Penicillium</taxon>
    </lineage>
</organism>